<evidence type="ECO:0000256" key="2">
    <source>
        <dbReference type="ARBA" id="ARBA00023172"/>
    </source>
</evidence>
<evidence type="ECO:0000256" key="1">
    <source>
        <dbReference type="ARBA" id="ARBA00023125"/>
    </source>
</evidence>
<dbReference type="InterPro" id="IPR011109">
    <property type="entry name" value="DNA_bind_recombinase_dom"/>
</dbReference>
<keyword evidence="2" id="KW-0233">DNA recombination</keyword>
<dbReference type="InterPro" id="IPR050639">
    <property type="entry name" value="SSR_resolvase"/>
</dbReference>
<dbReference type="InterPro" id="IPR036162">
    <property type="entry name" value="Resolvase-like_N_sf"/>
</dbReference>
<dbReference type="Gene3D" id="3.40.50.1390">
    <property type="entry name" value="Resolvase, N-terminal catalytic domain"/>
    <property type="match status" value="1"/>
</dbReference>
<dbReference type="Pfam" id="PF07508">
    <property type="entry name" value="Recombinase"/>
    <property type="match status" value="1"/>
</dbReference>
<dbReference type="CDD" id="cd00338">
    <property type="entry name" value="Ser_Recombinase"/>
    <property type="match status" value="1"/>
</dbReference>
<reference evidence="5" key="1">
    <citation type="journal article" date="2019" name="Int. J. Syst. Evol. Microbiol.">
        <title>The Global Catalogue of Microorganisms (GCM) 10K type strain sequencing project: providing services to taxonomists for standard genome sequencing and annotation.</title>
        <authorList>
            <consortium name="The Broad Institute Genomics Platform"/>
            <consortium name="The Broad Institute Genome Sequencing Center for Infectious Disease"/>
            <person name="Wu L."/>
            <person name="Ma J."/>
        </authorList>
    </citation>
    <scope>NUCLEOTIDE SEQUENCE [LARGE SCALE GENOMIC DNA]</scope>
    <source>
        <strain evidence="5">JCM 17926</strain>
    </source>
</reference>
<keyword evidence="5" id="KW-1185">Reference proteome</keyword>
<comment type="caution">
    <text evidence="4">The sequence shown here is derived from an EMBL/GenBank/DDBJ whole genome shotgun (WGS) entry which is preliminary data.</text>
</comment>
<dbReference type="SMART" id="SM00857">
    <property type="entry name" value="Resolvase"/>
    <property type="match status" value="1"/>
</dbReference>
<dbReference type="Proteomes" id="UP001500552">
    <property type="component" value="Unassembled WGS sequence"/>
</dbReference>
<keyword evidence="1" id="KW-0238">DNA-binding</keyword>
<dbReference type="InterPro" id="IPR006119">
    <property type="entry name" value="Resolv_N"/>
</dbReference>
<dbReference type="PROSITE" id="PS51736">
    <property type="entry name" value="RECOMBINASES_3"/>
    <property type="match status" value="1"/>
</dbReference>
<evidence type="ECO:0000313" key="5">
    <source>
        <dbReference type="Proteomes" id="UP001500552"/>
    </source>
</evidence>
<sequence>MRNYVAYYRVSTKAQGQSGLGLEAQRAAVRRFVKPGEAILEEFTEVESGKRDGREQLRAAIAHAKRARATLLIAKLDRLSRNAGFIFALRDSGADFVCADMPEANTLTIGIFAVLAQHERELISQRTRAALQAKREQGYKLGSPQNLDEAARQKGLEVRQRNAASNKANRQASRLVRIYREQGYTFQRIADELNAEGYLTRHGRPFRRGTVHYLFGKGTGRGPQREEPPIL</sequence>
<dbReference type="SUPFAM" id="SSF53041">
    <property type="entry name" value="Resolvase-like"/>
    <property type="match status" value="1"/>
</dbReference>
<dbReference type="PANTHER" id="PTHR30461:SF2">
    <property type="entry name" value="SERINE RECOMBINASE PINE-RELATED"/>
    <property type="match status" value="1"/>
</dbReference>
<proteinExistence type="predicted"/>
<gene>
    <name evidence="4" type="ORF">GCM10023188_19650</name>
</gene>
<dbReference type="Pfam" id="PF00239">
    <property type="entry name" value="Resolvase"/>
    <property type="match status" value="1"/>
</dbReference>
<dbReference type="PANTHER" id="PTHR30461">
    <property type="entry name" value="DNA-INVERTASE FROM LAMBDOID PROPHAGE"/>
    <property type="match status" value="1"/>
</dbReference>
<dbReference type="EMBL" id="BAABHC010000010">
    <property type="protein sequence ID" value="GAA4431771.1"/>
    <property type="molecule type" value="Genomic_DNA"/>
</dbReference>
<feature type="domain" description="Resolvase/invertase-type recombinase catalytic" evidence="3">
    <location>
        <begin position="3"/>
        <end position="138"/>
    </location>
</feature>
<evidence type="ECO:0000259" key="3">
    <source>
        <dbReference type="PROSITE" id="PS51736"/>
    </source>
</evidence>
<name>A0ABP8LL02_9BACT</name>
<evidence type="ECO:0000313" key="4">
    <source>
        <dbReference type="EMBL" id="GAA4431771.1"/>
    </source>
</evidence>
<accession>A0ABP8LL02</accession>
<protein>
    <submittedName>
        <fullName evidence="4">Recombinase family protein</fullName>
    </submittedName>
</protein>
<organism evidence="4 5">
    <name type="scientific">Pontibacter saemangeumensis</name>
    <dbReference type="NCBI Taxonomy" id="1084525"/>
    <lineage>
        <taxon>Bacteria</taxon>
        <taxon>Pseudomonadati</taxon>
        <taxon>Bacteroidota</taxon>
        <taxon>Cytophagia</taxon>
        <taxon>Cytophagales</taxon>
        <taxon>Hymenobacteraceae</taxon>
        <taxon>Pontibacter</taxon>
    </lineage>
</organism>